<dbReference type="AlphaFoldDB" id="V3Z0X8"/>
<dbReference type="PANTHER" id="PTHR10974">
    <property type="entry name" value="FI08016P-RELATED"/>
    <property type="match status" value="1"/>
</dbReference>
<name>V3Z0X8_LOTGI</name>
<dbReference type="Proteomes" id="UP000030746">
    <property type="component" value="Unassembled WGS sequence"/>
</dbReference>
<dbReference type="GO" id="GO:0005615">
    <property type="term" value="C:extracellular space"/>
    <property type="evidence" value="ECO:0007669"/>
    <property type="project" value="TreeGrafter"/>
</dbReference>
<evidence type="ECO:0000313" key="2">
    <source>
        <dbReference type="Proteomes" id="UP000030746"/>
    </source>
</evidence>
<dbReference type="InterPro" id="IPR004245">
    <property type="entry name" value="DUF229"/>
</dbReference>
<sequence>MVPTTKLLRFIKSPFIISTCLFLFIYSTLLRHHSDNHVTMKRSYSRNTTIFISSSLQREIEGLCPLLEPSENDLIILQGRMHRKTSHLSTQDNKLICDVIKMCDRFSYTVQCRTTECGQYRVDFTLNKSSKSNITMDLLEKIIFDQIFGDRDHDGDIGSKIQVFCEKTYLSKVLQPVRLSLDIEYSENKFCYDNDQILQNIHNSQELFPLDARVFHFTHISRNEFISKFNNFASVHLSLVNEKVEVIDFKRVQAEHWDEQKMLGRVLPDIIYTDQHSKLNNICFNIVDLACNISYPRHKFFHKFLINSNGPCRKFIGVLAENRELVQSFCNRISNSQKGPNTKGGVSYYYDFYSLFTMAHITNTFEQTLLSTSMVNLSEVRSHQIEHMDKALTNIVSELLAKQNSIVILASDAGRPSTLSLKSKEFFHVENSNPMFFILLPKRLRLSLGEDLTSILKMNSFRLISTADIQETIIDLMEKSARIQKSGSEYIGKDASSGHSMLDPLTKSRSCSQLNIAPPLLCICEGVFASYPNDSIQTAFVEFAIGTINKELSENNATCSFISGVMFSNIRIAHNRGSRLMKFDLDVNLDRYGTIYQINDLEIAFNGFSSLRNFDIKMKELDFKDKKILSEFSQFGCTSLSGVDVSYPLNLDYANLKGFGVDPEIVPLHQQCLMLVVRNYGDSVTYIIGNFCESRQYRVMFNLELFQMISTVPLPVSLILDSGDVKFLCSITKQSYNIRKFSHTYQYDIHYDIYP</sequence>
<dbReference type="HOGENOM" id="CLU_368929_0_0_1"/>
<dbReference type="PANTHER" id="PTHR10974:SF39">
    <property type="entry name" value="E2F TRANSCRIPTION FACTOR CC-MB DOMAIN-CONTAINING PROTEIN"/>
    <property type="match status" value="1"/>
</dbReference>
<gene>
    <name evidence="1" type="ORF">LOTGIDRAFT_155503</name>
</gene>
<dbReference type="CTD" id="20236730"/>
<dbReference type="OrthoDB" id="6052814at2759"/>
<organism evidence="1 2">
    <name type="scientific">Lottia gigantea</name>
    <name type="common">Giant owl limpet</name>
    <dbReference type="NCBI Taxonomy" id="225164"/>
    <lineage>
        <taxon>Eukaryota</taxon>
        <taxon>Metazoa</taxon>
        <taxon>Spiralia</taxon>
        <taxon>Lophotrochozoa</taxon>
        <taxon>Mollusca</taxon>
        <taxon>Gastropoda</taxon>
        <taxon>Patellogastropoda</taxon>
        <taxon>Lottioidea</taxon>
        <taxon>Lottiidae</taxon>
        <taxon>Lottia</taxon>
    </lineage>
</organism>
<reference evidence="1 2" key="1">
    <citation type="journal article" date="2013" name="Nature">
        <title>Insights into bilaterian evolution from three spiralian genomes.</title>
        <authorList>
            <person name="Simakov O."/>
            <person name="Marletaz F."/>
            <person name="Cho S.J."/>
            <person name="Edsinger-Gonzales E."/>
            <person name="Havlak P."/>
            <person name="Hellsten U."/>
            <person name="Kuo D.H."/>
            <person name="Larsson T."/>
            <person name="Lv J."/>
            <person name="Arendt D."/>
            <person name="Savage R."/>
            <person name="Osoegawa K."/>
            <person name="de Jong P."/>
            <person name="Grimwood J."/>
            <person name="Chapman J.A."/>
            <person name="Shapiro H."/>
            <person name="Aerts A."/>
            <person name="Otillar R.P."/>
            <person name="Terry A.Y."/>
            <person name="Boore J.L."/>
            <person name="Grigoriev I.V."/>
            <person name="Lindberg D.R."/>
            <person name="Seaver E.C."/>
            <person name="Weisblat D.A."/>
            <person name="Putnam N.H."/>
            <person name="Rokhsar D.S."/>
        </authorList>
    </citation>
    <scope>NUCLEOTIDE SEQUENCE [LARGE SCALE GENOMIC DNA]</scope>
</reference>
<dbReference type="Pfam" id="PF02995">
    <property type="entry name" value="DUF229"/>
    <property type="match status" value="1"/>
</dbReference>
<dbReference type="EMBL" id="KB203566">
    <property type="protein sequence ID" value="ESO84178.1"/>
    <property type="molecule type" value="Genomic_DNA"/>
</dbReference>
<dbReference type="OMA" id="NICEGRE"/>
<keyword evidence="2" id="KW-1185">Reference proteome</keyword>
<evidence type="ECO:0000313" key="1">
    <source>
        <dbReference type="EMBL" id="ESO84178.1"/>
    </source>
</evidence>
<dbReference type="KEGG" id="lgi:LOTGIDRAFT_155503"/>
<accession>V3Z0X8</accession>
<proteinExistence type="predicted"/>
<dbReference type="RefSeq" id="XP_009065299.1">
    <property type="nucleotide sequence ID" value="XM_009067051.1"/>
</dbReference>
<protein>
    <submittedName>
        <fullName evidence="1">Uncharacterized protein</fullName>
    </submittedName>
</protein>
<dbReference type="GeneID" id="20236730"/>